<dbReference type="PANTHER" id="PTHR43776">
    <property type="entry name" value="TRANSPORT ATP-BINDING PROTEIN"/>
    <property type="match status" value="1"/>
</dbReference>
<gene>
    <name evidence="7" type="ORF">DI603_15490</name>
</gene>
<dbReference type="InterPro" id="IPR013563">
    <property type="entry name" value="Oligopep_ABC_C"/>
</dbReference>
<dbReference type="Pfam" id="PF00005">
    <property type="entry name" value="ABC_tran"/>
    <property type="match status" value="2"/>
</dbReference>
<evidence type="ECO:0000259" key="6">
    <source>
        <dbReference type="PROSITE" id="PS50893"/>
    </source>
</evidence>
<dbReference type="InterPro" id="IPR003439">
    <property type="entry name" value="ABC_transporter-like_ATP-bd"/>
</dbReference>
<keyword evidence="3" id="KW-0472">Membrane</keyword>
<dbReference type="GO" id="GO:0015833">
    <property type="term" value="P:peptide transport"/>
    <property type="evidence" value="ECO:0007669"/>
    <property type="project" value="InterPro"/>
</dbReference>
<dbReference type="PROSITE" id="PS00211">
    <property type="entry name" value="ABC_TRANSPORTER_1"/>
    <property type="match status" value="2"/>
</dbReference>
<dbReference type="CDD" id="cd03257">
    <property type="entry name" value="ABC_NikE_OppD_transporters"/>
    <property type="match status" value="2"/>
</dbReference>
<dbReference type="InterPro" id="IPR050319">
    <property type="entry name" value="ABC_transp_ATP-bind"/>
</dbReference>
<organism evidence="7 8">
    <name type="scientific">Roseateles depolymerans</name>
    <dbReference type="NCBI Taxonomy" id="76731"/>
    <lineage>
        <taxon>Bacteria</taxon>
        <taxon>Pseudomonadati</taxon>
        <taxon>Pseudomonadota</taxon>
        <taxon>Betaproteobacteria</taxon>
        <taxon>Burkholderiales</taxon>
        <taxon>Sphaerotilaceae</taxon>
        <taxon>Roseateles</taxon>
    </lineage>
</organism>
<comment type="caution">
    <text evidence="7">The sequence shown here is derived from an EMBL/GenBank/DDBJ whole genome shotgun (WGS) entry which is preliminary data.</text>
</comment>
<dbReference type="NCBIfam" id="NF008453">
    <property type="entry name" value="PRK11308.1"/>
    <property type="match status" value="2"/>
</dbReference>
<feature type="domain" description="ABC transporter" evidence="6">
    <location>
        <begin position="299"/>
        <end position="551"/>
    </location>
</feature>
<dbReference type="PANTHER" id="PTHR43776:SF7">
    <property type="entry name" value="D,D-DIPEPTIDE TRANSPORT ATP-BINDING PROTEIN DDPF-RELATED"/>
    <property type="match status" value="1"/>
</dbReference>
<evidence type="ECO:0000256" key="1">
    <source>
        <dbReference type="ARBA" id="ARBA00005417"/>
    </source>
</evidence>
<keyword evidence="4" id="KW-0547">Nucleotide-binding</keyword>
<evidence type="ECO:0000256" key="4">
    <source>
        <dbReference type="ARBA" id="ARBA00022741"/>
    </source>
</evidence>
<name>A0A2W5DNV7_9BURK</name>
<dbReference type="GO" id="GO:0016887">
    <property type="term" value="F:ATP hydrolysis activity"/>
    <property type="evidence" value="ECO:0007669"/>
    <property type="project" value="InterPro"/>
</dbReference>
<proteinExistence type="inferred from homology"/>
<keyword evidence="3" id="KW-1003">Cell membrane</keyword>
<comment type="similarity">
    <text evidence="1">Belongs to the ABC transporter superfamily.</text>
</comment>
<dbReference type="InterPro" id="IPR027417">
    <property type="entry name" value="P-loop_NTPase"/>
</dbReference>
<dbReference type="InterPro" id="IPR017871">
    <property type="entry name" value="ABC_transporter-like_CS"/>
</dbReference>
<keyword evidence="5 7" id="KW-0067">ATP-binding</keyword>
<accession>A0A2W5DNV7</accession>
<dbReference type="Proteomes" id="UP000249633">
    <property type="component" value="Unassembled WGS sequence"/>
</dbReference>
<dbReference type="GO" id="GO:0055085">
    <property type="term" value="P:transmembrane transport"/>
    <property type="evidence" value="ECO:0007669"/>
    <property type="project" value="UniProtKB-ARBA"/>
</dbReference>
<evidence type="ECO:0000256" key="3">
    <source>
        <dbReference type="ARBA" id="ARBA00022475"/>
    </source>
</evidence>
<dbReference type="FunFam" id="3.40.50.300:FF:000016">
    <property type="entry name" value="Oligopeptide ABC transporter ATP-binding component"/>
    <property type="match status" value="2"/>
</dbReference>
<feature type="domain" description="ABC transporter" evidence="6">
    <location>
        <begin position="5"/>
        <end position="259"/>
    </location>
</feature>
<dbReference type="SMART" id="SM00382">
    <property type="entry name" value="AAA"/>
    <property type="match status" value="2"/>
</dbReference>
<protein>
    <submittedName>
        <fullName evidence="7">ABC transporter ATP-binding protein</fullName>
    </submittedName>
</protein>
<dbReference type="NCBIfam" id="NF007739">
    <property type="entry name" value="PRK10419.1"/>
    <property type="match status" value="2"/>
</dbReference>
<dbReference type="PROSITE" id="PS50893">
    <property type="entry name" value="ABC_TRANSPORTER_2"/>
    <property type="match status" value="2"/>
</dbReference>
<dbReference type="EMBL" id="QFOD01000015">
    <property type="protein sequence ID" value="PZP30160.1"/>
    <property type="molecule type" value="Genomic_DNA"/>
</dbReference>
<dbReference type="Gene3D" id="3.40.50.300">
    <property type="entry name" value="P-loop containing nucleotide triphosphate hydrolases"/>
    <property type="match status" value="2"/>
</dbReference>
<sequence length="566" mass="61869">MNPLLSIQDLQVAFRMGREGGQMRRQLAVKGVSFDVPENSTVALVGESGSGKSVTAMSILNLLPSNAERQGRILFQGRDLLQTSLPQLQALRGREIACVFQDPMSSLNPVFTVADQIMEPLIKHLGLSRRQALVRAEELLNEVGIPEPKRRLKAYPHEMSGGQQQRVMIAVALACSPKLLIADEPTTALDVTIQRQVMDLLARLKDTHKMSLLFISHDLGVVGEVSDHVVVMRHGEVRESAPVAQIFENPQDAYTKALLACRPSLTENPARLMVIDDHIAGRAASGAAAAKNADAPVVLEARGLRKSFFLKEGLFGRREFQAVKGVSFQLRKGHTLGVVGESGSGKTTMGLTLLRLHEPNAADGGEVLFDGRDLLKLGAADWQQMRRRIQVVFQNPYASLNPRFTIAQTLREPMEIHGIGASSAERDATAVALLKKVGLDESAMGKYPHEFSGGQRQRIAIARCLTLQPEVLVLDEAVSALDVSVQAQVLNLLRDLQDEFGLSYIFISHDLAVVKFISDEVLVMQHGDVVEQAPTETLISQPQQDYTRRLLGAVPRGYHGPQGVPA</sequence>
<evidence type="ECO:0000313" key="8">
    <source>
        <dbReference type="Proteomes" id="UP000249633"/>
    </source>
</evidence>
<dbReference type="Pfam" id="PF08352">
    <property type="entry name" value="oligo_HPY"/>
    <property type="match status" value="2"/>
</dbReference>
<evidence type="ECO:0000256" key="5">
    <source>
        <dbReference type="ARBA" id="ARBA00022840"/>
    </source>
</evidence>
<reference evidence="7 8" key="1">
    <citation type="submission" date="2017-08" db="EMBL/GenBank/DDBJ databases">
        <title>Infants hospitalized years apart are colonized by the same room-sourced microbial strains.</title>
        <authorList>
            <person name="Brooks B."/>
            <person name="Olm M.R."/>
            <person name="Firek B.A."/>
            <person name="Baker R."/>
            <person name="Thomas B.C."/>
            <person name="Morowitz M.J."/>
            <person name="Banfield J.F."/>
        </authorList>
    </citation>
    <scope>NUCLEOTIDE SEQUENCE [LARGE SCALE GENOMIC DNA]</scope>
    <source>
        <strain evidence="7">S2_012_000_R2_81</strain>
    </source>
</reference>
<evidence type="ECO:0000256" key="2">
    <source>
        <dbReference type="ARBA" id="ARBA00022448"/>
    </source>
</evidence>
<dbReference type="SUPFAM" id="SSF52540">
    <property type="entry name" value="P-loop containing nucleoside triphosphate hydrolases"/>
    <property type="match status" value="2"/>
</dbReference>
<dbReference type="InterPro" id="IPR003593">
    <property type="entry name" value="AAA+_ATPase"/>
</dbReference>
<evidence type="ECO:0000313" key="7">
    <source>
        <dbReference type="EMBL" id="PZP30160.1"/>
    </source>
</evidence>
<dbReference type="AlphaFoldDB" id="A0A2W5DNV7"/>
<dbReference type="GO" id="GO:0005524">
    <property type="term" value="F:ATP binding"/>
    <property type="evidence" value="ECO:0007669"/>
    <property type="project" value="UniProtKB-KW"/>
</dbReference>
<keyword evidence="2" id="KW-0813">Transport</keyword>